<comment type="caution">
    <text evidence="13">The sequence shown here is derived from an EMBL/GenBank/DDBJ whole genome shotgun (WGS) entry which is preliminary data.</text>
</comment>
<keyword evidence="4" id="KW-0509">mRNA transport</keyword>
<keyword evidence="14" id="KW-1185">Reference proteome</keyword>
<dbReference type="EMBL" id="JAWJWF010000002">
    <property type="protein sequence ID" value="KAK6638067.1"/>
    <property type="molecule type" value="Genomic_DNA"/>
</dbReference>
<evidence type="ECO:0000313" key="14">
    <source>
        <dbReference type="Proteomes" id="UP001359485"/>
    </source>
</evidence>
<keyword evidence="7" id="KW-0906">Nuclear pore complex</keyword>
<keyword evidence="8" id="KW-0539">Nucleus</keyword>
<evidence type="ECO:0000256" key="7">
    <source>
        <dbReference type="ARBA" id="ARBA00023132"/>
    </source>
</evidence>
<evidence type="ECO:0000256" key="3">
    <source>
        <dbReference type="ARBA" id="ARBA00022448"/>
    </source>
</evidence>
<sequence>MFESVNLKKVPDTYRMSTSFDGSNKKNQNCLPSILKRKFPKSVYNPSQKHNSVSQLVDSEMIPLRINRVKFVSTSHAFIKVSNRYLTSDLENKYEEGDRRYLKKLNSVKKKHKRVTFADSNDIIGSDNNTDDNELELQPNVEQVKSFDSSVVVPEQPKPLTINLSDCYDVRSYNTYIRLKSKLENFEKSILPLATDEAMKKFKFNCQKAVTIPVNAISPVSAAHLVDKYTKLNYLLAGKPVEVGDIKLNASQHPLGIAFCKNLLAKKFVRQGDLTVSSKPDAAFSLAAVLTSLWVDFPDFGQLVLAHFHLACPYLAPVFIPQVEGQSDEDYHKALGYHYSHNGEVEKQDSFLKRMSGIMRLYAALIISKPRQPGKINPLGLSEGWRWISALLNLDPRPDICATLLYDFLEVAGNDMFKVYGGQFRKLLAYICQEYFPKLEKVTPSSAGGPIVRLEGFLQKILKEESIPPPQGILPLNFW</sequence>
<dbReference type="Proteomes" id="UP001359485">
    <property type="component" value="Unassembled WGS sequence"/>
</dbReference>
<dbReference type="PANTHER" id="PTHR12960:SF0">
    <property type="entry name" value="MRNA EXPORT FACTOR GLE1"/>
    <property type="match status" value="1"/>
</dbReference>
<dbReference type="Gene3D" id="1.25.40.510">
    <property type="entry name" value="GLE1-like"/>
    <property type="match status" value="1"/>
</dbReference>
<accession>A0ABR1B8N6</accession>
<evidence type="ECO:0000256" key="8">
    <source>
        <dbReference type="ARBA" id="ARBA00023242"/>
    </source>
</evidence>
<comment type="function">
    <text evidence="9">Required for the export of mRNAs containing poly(A) tails from the nucleus into the cytoplasm. May be involved in the terminal step of the mRNA transport through the nuclear pore complex (NPC).</text>
</comment>
<comment type="similarity">
    <text evidence="2">Belongs to the GLE1 family.</text>
</comment>
<reference evidence="13 14" key="1">
    <citation type="submission" date="2023-09" db="EMBL/GenBank/DDBJ databases">
        <title>Genomes of two closely related lineages of the louse Polyplax serrata with different host specificities.</title>
        <authorList>
            <person name="Martinu J."/>
            <person name="Tarabai H."/>
            <person name="Stefka J."/>
            <person name="Hypsa V."/>
        </authorList>
    </citation>
    <scope>NUCLEOTIDE SEQUENCE [LARGE SCALE GENOMIC DNA]</scope>
    <source>
        <strain evidence="13">98ZLc_SE</strain>
    </source>
</reference>
<evidence type="ECO:0000313" key="13">
    <source>
        <dbReference type="EMBL" id="KAK6638067.1"/>
    </source>
</evidence>
<evidence type="ECO:0000256" key="11">
    <source>
        <dbReference type="ARBA" id="ARBA00029983"/>
    </source>
</evidence>
<comment type="subcellular location">
    <subcellularLocation>
        <location evidence="1">Nucleus</location>
        <location evidence="1">Nuclear pore complex</location>
    </subcellularLocation>
</comment>
<organism evidence="13 14">
    <name type="scientific">Polyplax serrata</name>
    <name type="common">Common mouse louse</name>
    <dbReference type="NCBI Taxonomy" id="468196"/>
    <lineage>
        <taxon>Eukaryota</taxon>
        <taxon>Metazoa</taxon>
        <taxon>Ecdysozoa</taxon>
        <taxon>Arthropoda</taxon>
        <taxon>Hexapoda</taxon>
        <taxon>Insecta</taxon>
        <taxon>Pterygota</taxon>
        <taxon>Neoptera</taxon>
        <taxon>Paraneoptera</taxon>
        <taxon>Psocodea</taxon>
        <taxon>Troctomorpha</taxon>
        <taxon>Phthiraptera</taxon>
        <taxon>Anoplura</taxon>
        <taxon>Polyplacidae</taxon>
        <taxon>Polyplax</taxon>
    </lineage>
</organism>
<dbReference type="InterPro" id="IPR038506">
    <property type="entry name" value="GLE1-like_sf"/>
</dbReference>
<name>A0ABR1B8N6_POLSC</name>
<keyword evidence="6" id="KW-0811">Translocation</keyword>
<evidence type="ECO:0000256" key="5">
    <source>
        <dbReference type="ARBA" id="ARBA00022927"/>
    </source>
</evidence>
<evidence type="ECO:0000256" key="12">
    <source>
        <dbReference type="ARBA" id="ARBA00030897"/>
    </source>
</evidence>
<keyword evidence="5" id="KW-0653">Protein transport</keyword>
<gene>
    <name evidence="13" type="ORF">RUM44_008492</name>
</gene>
<dbReference type="Pfam" id="PF07817">
    <property type="entry name" value="GLE1"/>
    <property type="match status" value="1"/>
</dbReference>
<protein>
    <recommendedName>
        <fullName evidence="10">mRNA export factor GLE1</fullName>
    </recommendedName>
    <alternativeName>
        <fullName evidence="12">GLE1 RNA export mediator</fullName>
    </alternativeName>
    <alternativeName>
        <fullName evidence="11">Nucleoporin GLE1</fullName>
    </alternativeName>
</protein>
<evidence type="ECO:0000256" key="4">
    <source>
        <dbReference type="ARBA" id="ARBA00022816"/>
    </source>
</evidence>
<evidence type="ECO:0000256" key="9">
    <source>
        <dbReference type="ARBA" id="ARBA00024680"/>
    </source>
</evidence>
<evidence type="ECO:0000256" key="10">
    <source>
        <dbReference type="ARBA" id="ARBA00026227"/>
    </source>
</evidence>
<evidence type="ECO:0000256" key="6">
    <source>
        <dbReference type="ARBA" id="ARBA00023010"/>
    </source>
</evidence>
<proteinExistence type="inferred from homology"/>
<dbReference type="InterPro" id="IPR012476">
    <property type="entry name" value="GLE1"/>
</dbReference>
<dbReference type="PANTHER" id="PTHR12960">
    <property type="entry name" value="GLE-1-RELATED"/>
    <property type="match status" value="1"/>
</dbReference>
<keyword evidence="3" id="KW-0813">Transport</keyword>
<evidence type="ECO:0000256" key="1">
    <source>
        <dbReference type="ARBA" id="ARBA00004567"/>
    </source>
</evidence>
<evidence type="ECO:0000256" key="2">
    <source>
        <dbReference type="ARBA" id="ARBA00011056"/>
    </source>
</evidence>